<dbReference type="Proteomes" id="UP000241899">
    <property type="component" value="Unassembled WGS sequence"/>
</dbReference>
<protein>
    <submittedName>
        <fullName evidence="2">TIGR01244 family phosphatase</fullName>
    </submittedName>
</protein>
<evidence type="ECO:0000313" key="2">
    <source>
        <dbReference type="EMBL" id="PTE18108.1"/>
    </source>
</evidence>
<dbReference type="OrthoDB" id="9805710at2"/>
<dbReference type="GO" id="GO:0016787">
    <property type="term" value="F:hydrolase activity"/>
    <property type="evidence" value="ECO:0007669"/>
    <property type="project" value="InterPro"/>
</dbReference>
<dbReference type="Gene3D" id="3.90.190.10">
    <property type="entry name" value="Protein tyrosine phosphatase superfamily"/>
    <property type="match status" value="1"/>
</dbReference>
<dbReference type="CDD" id="cd14503">
    <property type="entry name" value="PTP-bact"/>
    <property type="match status" value="1"/>
</dbReference>
<name>A0A2T4JJQ8_9RHOB</name>
<organism evidence="2 3">
    <name type="scientific">Phaeovulum veldkampii DSM 11550</name>
    <dbReference type="NCBI Taxonomy" id="1185920"/>
    <lineage>
        <taxon>Bacteria</taxon>
        <taxon>Pseudomonadati</taxon>
        <taxon>Pseudomonadota</taxon>
        <taxon>Alphaproteobacteria</taxon>
        <taxon>Rhodobacterales</taxon>
        <taxon>Paracoccaceae</taxon>
        <taxon>Phaeovulum</taxon>
    </lineage>
</organism>
<keyword evidence="3" id="KW-1185">Reference proteome</keyword>
<comment type="caution">
    <text evidence="2">The sequence shown here is derived from an EMBL/GenBank/DDBJ whole genome shotgun (WGS) entry which is preliminary data.</text>
</comment>
<dbReference type="EMBL" id="PZKF01000010">
    <property type="protein sequence ID" value="PTE18108.1"/>
    <property type="molecule type" value="Genomic_DNA"/>
</dbReference>
<proteinExistence type="predicted"/>
<dbReference type="InterPro" id="IPR005939">
    <property type="entry name" value="BLH_phosphatase-like"/>
</dbReference>
<evidence type="ECO:0000313" key="3">
    <source>
        <dbReference type="Proteomes" id="UP000241899"/>
    </source>
</evidence>
<dbReference type="RefSeq" id="WP_107324466.1">
    <property type="nucleotide sequence ID" value="NZ_NHSP01000013.1"/>
</dbReference>
<accession>A0A2T4JJQ8</accession>
<reference evidence="2 3" key="1">
    <citation type="submission" date="2018-03" db="EMBL/GenBank/DDBJ databases">
        <title>Rhodobacter veldkampii.</title>
        <authorList>
            <person name="Meyer T.E."/>
            <person name="Miller S."/>
            <person name="Lodha T."/>
            <person name="Gandham S."/>
            <person name="Chintalapati S."/>
            <person name="Chintalapati V.R."/>
        </authorList>
    </citation>
    <scope>NUCLEOTIDE SEQUENCE [LARGE SCALE GENOMIC DNA]</scope>
    <source>
        <strain evidence="2 3">DSM 11550</strain>
    </source>
</reference>
<gene>
    <name evidence="2" type="ORF">C5F46_06065</name>
</gene>
<dbReference type="Pfam" id="PF04273">
    <property type="entry name" value="BLH_phosphatase"/>
    <property type="match status" value="1"/>
</dbReference>
<feature type="domain" description="Beta-lactamase hydrolase-like protein phosphatase-like" evidence="1">
    <location>
        <begin position="2"/>
        <end position="110"/>
    </location>
</feature>
<dbReference type="NCBIfam" id="TIGR01244">
    <property type="entry name" value="TIGR01244 family sulfur transferase"/>
    <property type="match status" value="1"/>
</dbReference>
<evidence type="ECO:0000259" key="1">
    <source>
        <dbReference type="Pfam" id="PF04273"/>
    </source>
</evidence>
<sequence length="143" mass="15598">MDLRQITPGFAVSPQLAPEDFVAAAAAGFRTIINNRPDDEIEPDLWADEMARMAAAAGLAYRYIPYYSGNLTPDLVTRFEAALRDCEGPVLAYCRSGTRSCYLWAMAMAGHLPTAEILATTRRAGYDATGLAPAIEDRPRLRG</sequence>
<dbReference type="AlphaFoldDB" id="A0A2T4JJQ8"/>
<dbReference type="InterPro" id="IPR029021">
    <property type="entry name" value="Prot-tyrosine_phosphatase-like"/>
</dbReference>
<dbReference type="SUPFAM" id="SSF52799">
    <property type="entry name" value="(Phosphotyrosine protein) phosphatases II"/>
    <property type="match status" value="1"/>
</dbReference>